<dbReference type="FunFam" id="2.130.10.120:FF:000001">
    <property type="entry name" value="Prolyl endopeptidase"/>
    <property type="match status" value="1"/>
</dbReference>
<comment type="similarity">
    <text evidence="3">Belongs to the peptidase S9A family.</text>
</comment>
<dbReference type="PRINTS" id="PR00862">
    <property type="entry name" value="PROLIGOPTASE"/>
</dbReference>
<keyword evidence="5" id="KW-0645">Protease</keyword>
<dbReference type="InterPro" id="IPR002471">
    <property type="entry name" value="Pept_S9_AS"/>
</dbReference>
<dbReference type="PROSITE" id="PS51257">
    <property type="entry name" value="PROKAR_LIPOPROTEIN"/>
    <property type="match status" value="1"/>
</dbReference>
<dbReference type="PANTHER" id="PTHR42881">
    <property type="entry name" value="PROLYL ENDOPEPTIDASE"/>
    <property type="match status" value="1"/>
</dbReference>
<keyword evidence="9" id="KW-0720">Serine protease</keyword>
<feature type="domain" description="Peptidase S9 prolyl oligopeptidase catalytic" evidence="12">
    <location>
        <begin position="492"/>
        <end position="702"/>
    </location>
</feature>
<keyword evidence="6" id="KW-0732">Signal</keyword>
<dbReference type="SUPFAM" id="SSF50993">
    <property type="entry name" value="Peptidase/esterase 'gauge' domain"/>
    <property type="match status" value="1"/>
</dbReference>
<dbReference type="GO" id="GO:0006508">
    <property type="term" value="P:proteolysis"/>
    <property type="evidence" value="ECO:0007669"/>
    <property type="project" value="UniProtKB-KW"/>
</dbReference>
<proteinExistence type="inferred from homology"/>
<dbReference type="InterPro" id="IPR023302">
    <property type="entry name" value="Pept_S9A_N"/>
</dbReference>
<comment type="catalytic activity">
    <reaction evidence="1">
        <text>Hydrolysis of Pro-|-Xaa &gt;&gt; Ala-|-Xaa in oligopeptides.</text>
        <dbReference type="EC" id="3.4.21.26"/>
    </reaction>
</comment>
<dbReference type="PROSITE" id="PS00708">
    <property type="entry name" value="PRO_ENDOPEP_SER"/>
    <property type="match status" value="1"/>
</dbReference>
<evidence type="ECO:0000256" key="4">
    <source>
        <dbReference type="ARBA" id="ARBA00011897"/>
    </source>
</evidence>
<dbReference type="InterPro" id="IPR001375">
    <property type="entry name" value="Peptidase_S9_cat"/>
</dbReference>
<name>A0A6N9NLS9_9FLAO</name>
<evidence type="ECO:0000256" key="7">
    <source>
        <dbReference type="ARBA" id="ARBA00022764"/>
    </source>
</evidence>
<dbReference type="Pfam" id="PF00326">
    <property type="entry name" value="Peptidase_S9"/>
    <property type="match status" value="1"/>
</dbReference>
<dbReference type="GO" id="GO:0042597">
    <property type="term" value="C:periplasmic space"/>
    <property type="evidence" value="ECO:0007669"/>
    <property type="project" value="UniProtKB-SubCell"/>
</dbReference>
<evidence type="ECO:0000256" key="11">
    <source>
        <dbReference type="ARBA" id="ARBA00081187"/>
    </source>
</evidence>
<dbReference type="EMBL" id="WWNE01000005">
    <property type="protein sequence ID" value="NBG65525.1"/>
    <property type="molecule type" value="Genomic_DNA"/>
</dbReference>
<dbReference type="AlphaFoldDB" id="A0A6N9NLS9"/>
<dbReference type="GO" id="GO:0005829">
    <property type="term" value="C:cytosol"/>
    <property type="evidence" value="ECO:0007669"/>
    <property type="project" value="TreeGrafter"/>
</dbReference>
<gene>
    <name evidence="14" type="ORF">GQN54_05320</name>
</gene>
<dbReference type="GO" id="GO:0070012">
    <property type="term" value="F:oligopeptidase activity"/>
    <property type="evidence" value="ECO:0007669"/>
    <property type="project" value="TreeGrafter"/>
</dbReference>
<evidence type="ECO:0000256" key="2">
    <source>
        <dbReference type="ARBA" id="ARBA00004418"/>
    </source>
</evidence>
<dbReference type="Gene3D" id="3.40.50.1820">
    <property type="entry name" value="alpha/beta hydrolase"/>
    <property type="match status" value="1"/>
</dbReference>
<evidence type="ECO:0000313" key="14">
    <source>
        <dbReference type="EMBL" id="NBG65525.1"/>
    </source>
</evidence>
<dbReference type="Proteomes" id="UP000470771">
    <property type="component" value="Unassembled WGS sequence"/>
</dbReference>
<evidence type="ECO:0000259" key="13">
    <source>
        <dbReference type="Pfam" id="PF02897"/>
    </source>
</evidence>
<dbReference type="EC" id="3.4.21.26" evidence="4"/>
<dbReference type="SUPFAM" id="SSF53474">
    <property type="entry name" value="alpha/beta-Hydrolases"/>
    <property type="match status" value="1"/>
</dbReference>
<dbReference type="InterPro" id="IPR051167">
    <property type="entry name" value="Prolyl_oligopep/macrocyclase"/>
</dbReference>
<dbReference type="Gene3D" id="2.130.10.120">
    <property type="entry name" value="Prolyl oligopeptidase, N-terminal domain"/>
    <property type="match status" value="1"/>
</dbReference>
<comment type="caution">
    <text evidence="14">The sequence shown here is derived from an EMBL/GenBank/DDBJ whole genome shotgun (WGS) entry which is preliminary data.</text>
</comment>
<evidence type="ECO:0000256" key="8">
    <source>
        <dbReference type="ARBA" id="ARBA00022801"/>
    </source>
</evidence>
<feature type="domain" description="Peptidase S9A N-terminal" evidence="13">
    <location>
        <begin position="35"/>
        <end position="432"/>
    </location>
</feature>
<dbReference type="Pfam" id="PF02897">
    <property type="entry name" value="Peptidase_S9_N"/>
    <property type="match status" value="1"/>
</dbReference>
<evidence type="ECO:0000256" key="3">
    <source>
        <dbReference type="ARBA" id="ARBA00005228"/>
    </source>
</evidence>
<dbReference type="InterPro" id="IPR029058">
    <property type="entry name" value="AB_hydrolase_fold"/>
</dbReference>
<dbReference type="PANTHER" id="PTHR42881:SF2">
    <property type="entry name" value="PROLYL ENDOPEPTIDASE"/>
    <property type="match status" value="1"/>
</dbReference>
<keyword evidence="15" id="KW-1185">Reference proteome</keyword>
<dbReference type="InterPro" id="IPR002470">
    <property type="entry name" value="Peptidase_S9A"/>
</dbReference>
<comment type="function">
    <text evidence="10">Cleaves peptide bonds on the C-terminal side of prolyl residues within peptides that are up to approximately 30 amino acids long. Has an absolute requirement for an X-Pro bond in the trans configuration immediately preceding the Pro-Y scissible bond.</text>
</comment>
<evidence type="ECO:0000256" key="6">
    <source>
        <dbReference type="ARBA" id="ARBA00022729"/>
    </source>
</evidence>
<keyword evidence="8" id="KW-0378">Hydrolase</keyword>
<dbReference type="FunFam" id="3.40.50.1820:FF:000005">
    <property type="entry name" value="Prolyl endopeptidase"/>
    <property type="match status" value="1"/>
</dbReference>
<evidence type="ECO:0000256" key="5">
    <source>
        <dbReference type="ARBA" id="ARBA00022670"/>
    </source>
</evidence>
<keyword evidence="7" id="KW-0574">Periplasm</keyword>
<dbReference type="RefSeq" id="WP_160632478.1">
    <property type="nucleotide sequence ID" value="NZ_WWNE01000005.1"/>
</dbReference>
<organism evidence="14 15">
    <name type="scientific">Acidiluteibacter ferrifornacis</name>
    <dbReference type="NCBI Taxonomy" id="2692424"/>
    <lineage>
        <taxon>Bacteria</taxon>
        <taxon>Pseudomonadati</taxon>
        <taxon>Bacteroidota</taxon>
        <taxon>Flavobacteriia</taxon>
        <taxon>Flavobacteriales</taxon>
        <taxon>Cryomorphaceae</taxon>
        <taxon>Acidiluteibacter</taxon>
    </lineage>
</organism>
<comment type="subcellular location">
    <subcellularLocation>
        <location evidence="2">Periplasm</location>
    </subcellularLocation>
</comment>
<dbReference type="GO" id="GO:0004252">
    <property type="term" value="F:serine-type endopeptidase activity"/>
    <property type="evidence" value="ECO:0007669"/>
    <property type="project" value="UniProtKB-EC"/>
</dbReference>
<accession>A0A6N9NLS9</accession>
<protein>
    <recommendedName>
        <fullName evidence="4">prolyl oligopeptidase</fullName>
        <ecNumber evidence="4">3.4.21.26</ecNumber>
    </recommendedName>
    <alternativeName>
        <fullName evidence="11">Proline-specific endopeptidase</fullName>
    </alternativeName>
</protein>
<evidence type="ECO:0000259" key="12">
    <source>
        <dbReference type="Pfam" id="PF00326"/>
    </source>
</evidence>
<evidence type="ECO:0000313" key="15">
    <source>
        <dbReference type="Proteomes" id="UP000470771"/>
    </source>
</evidence>
<evidence type="ECO:0000256" key="9">
    <source>
        <dbReference type="ARBA" id="ARBA00022825"/>
    </source>
</evidence>
<sequence length="710" mass="80527">MKKLIIASSILSLFACGEGEKKEELNTSITLKPYPEVRKDSISDDYFGTIVNDPYRWLEDDRSEETANWVKAQNEVTFDYLSQIPYRDQLKNRLTELWNYEKVSTPFNKGKYYFYYKNDGIQNQSVLYYREGLEGEEKVLLNPNEWSEDGTAAMNGLSFSKDAEYMAFGVSKAGSDWIEIQVMNMDKMEMTADTVKWVKFSGISWYKDGFYYSSYDAPKEGSEFSNKNEFHKVYYHKLGTPQSTDQLIFEDKVNPERNFYAGVNEAQTLLIISGSESTSGNTLMVKELDKNEGFITLVDDFENEQNVVGYENGEVLLFTNVNAPNNKLVKVDLKNPSKENWVDVLPEKTDYLNSVTIANNQLVASYMKDVVTALEIYEKDGTFSHAIELPGLGSAGFSGDKDTSLAFYSFSSYTKPGTIFKYDMKTKKSSIWYEAKTAFDGDNYVTNQVFYESKDGTKIPMFITHKKGLKMDGQNPTFLYAYGGFNISIKPYFDVKTTVFLEQGGIYAVANLRGGSEYGEDWHKAGMKEKKQNVFDDFIAAAEYLKKFKYTSTEKLAIHGRSNGGLLIGAVMTQRPDLAQVALPGVGVLDMLRYHQFTIGWAWAGEYGDSETKESFENLYRYSPLHNVKKGTDYPATMVTTADHDDRVVPAHSFKFISELQAKGSDKNPLLIRVDVNAGHGAGKPTSKTIEEWADIWSFVLWNQGVTYLK</sequence>
<evidence type="ECO:0000256" key="1">
    <source>
        <dbReference type="ARBA" id="ARBA00001070"/>
    </source>
</evidence>
<reference evidence="14 15" key="1">
    <citation type="submission" date="2019-12" db="EMBL/GenBank/DDBJ databases">
        <authorList>
            <person name="Zhao J."/>
        </authorList>
    </citation>
    <scope>NUCLEOTIDE SEQUENCE [LARGE SCALE GENOMIC DNA]</scope>
    <source>
        <strain evidence="14 15">S-15</strain>
    </source>
</reference>
<evidence type="ECO:0000256" key="10">
    <source>
        <dbReference type="ARBA" id="ARBA00060121"/>
    </source>
</evidence>